<keyword evidence="1 4" id="KW-0547">Nucleotide-binding</keyword>
<accession>A0A816R5S6</accession>
<dbReference type="PROSITE" id="PS00411">
    <property type="entry name" value="KINESIN_MOTOR_1"/>
    <property type="match status" value="1"/>
</dbReference>
<evidence type="ECO:0000256" key="2">
    <source>
        <dbReference type="ARBA" id="ARBA00022840"/>
    </source>
</evidence>
<dbReference type="GO" id="GO:0003777">
    <property type="term" value="F:microtubule motor activity"/>
    <property type="evidence" value="ECO:0007669"/>
    <property type="project" value="InterPro"/>
</dbReference>
<comment type="similarity">
    <text evidence="4 5">Belongs to the TRAFAC class myosin-kinesin ATPase superfamily. Kinesin family.</text>
</comment>
<keyword evidence="6" id="KW-0175">Coiled coil</keyword>
<evidence type="ECO:0000256" key="1">
    <source>
        <dbReference type="ARBA" id="ARBA00022741"/>
    </source>
</evidence>
<dbReference type="InterPro" id="IPR001752">
    <property type="entry name" value="Kinesin_motor_dom"/>
</dbReference>
<feature type="coiled-coil region" evidence="6">
    <location>
        <begin position="464"/>
        <end position="512"/>
    </location>
</feature>
<evidence type="ECO:0000256" key="6">
    <source>
        <dbReference type="SAM" id="Coils"/>
    </source>
</evidence>
<dbReference type="GO" id="GO:0008017">
    <property type="term" value="F:microtubule binding"/>
    <property type="evidence" value="ECO:0007669"/>
    <property type="project" value="InterPro"/>
</dbReference>
<feature type="binding site" evidence="4">
    <location>
        <begin position="40"/>
        <end position="47"/>
    </location>
    <ligand>
        <name>ATP</name>
        <dbReference type="ChEBI" id="CHEBI:30616"/>
    </ligand>
</feature>
<dbReference type="PROSITE" id="PS50067">
    <property type="entry name" value="KINESIN_MOTOR_2"/>
    <property type="match status" value="1"/>
</dbReference>
<dbReference type="Pfam" id="PF00225">
    <property type="entry name" value="Kinesin"/>
    <property type="match status" value="1"/>
</dbReference>
<gene>
    <name evidence="8" type="ORF">DARMORV10_C01P05560.1</name>
</gene>
<dbReference type="Proteomes" id="UP001295469">
    <property type="component" value="Chromosome C01"/>
</dbReference>
<keyword evidence="2 4" id="KW-0067">ATP-binding</keyword>
<evidence type="ECO:0000256" key="3">
    <source>
        <dbReference type="ARBA" id="ARBA00023175"/>
    </source>
</evidence>
<dbReference type="Gene3D" id="3.40.850.10">
    <property type="entry name" value="Kinesin motor domain"/>
    <property type="match status" value="1"/>
</dbReference>
<dbReference type="GO" id="GO:0005524">
    <property type="term" value="F:ATP binding"/>
    <property type="evidence" value="ECO:0007669"/>
    <property type="project" value="UniProtKB-UniRule"/>
</dbReference>
<dbReference type="EMBL" id="HG994365">
    <property type="protein sequence ID" value="CAF2068164.1"/>
    <property type="molecule type" value="Genomic_DNA"/>
</dbReference>
<dbReference type="GO" id="GO:0007018">
    <property type="term" value="P:microtubule-based movement"/>
    <property type="evidence" value="ECO:0007669"/>
    <property type="project" value="InterPro"/>
</dbReference>
<organism evidence="8">
    <name type="scientific">Brassica napus</name>
    <name type="common">Rape</name>
    <dbReference type="NCBI Taxonomy" id="3708"/>
    <lineage>
        <taxon>Eukaryota</taxon>
        <taxon>Viridiplantae</taxon>
        <taxon>Streptophyta</taxon>
        <taxon>Embryophyta</taxon>
        <taxon>Tracheophyta</taxon>
        <taxon>Spermatophyta</taxon>
        <taxon>Magnoliopsida</taxon>
        <taxon>eudicotyledons</taxon>
        <taxon>Gunneridae</taxon>
        <taxon>Pentapetalae</taxon>
        <taxon>rosids</taxon>
        <taxon>malvids</taxon>
        <taxon>Brassicales</taxon>
        <taxon>Brassicaceae</taxon>
        <taxon>Brassiceae</taxon>
        <taxon>Brassica</taxon>
    </lineage>
</organism>
<evidence type="ECO:0000256" key="5">
    <source>
        <dbReference type="RuleBase" id="RU000394"/>
    </source>
</evidence>
<dbReference type="InterPro" id="IPR036961">
    <property type="entry name" value="Kinesin_motor_dom_sf"/>
</dbReference>
<dbReference type="InterPro" id="IPR027417">
    <property type="entry name" value="P-loop_NTPase"/>
</dbReference>
<feature type="domain" description="Kinesin motor" evidence="7">
    <location>
        <begin position="1"/>
        <end position="307"/>
    </location>
</feature>
<dbReference type="GO" id="GO:0005874">
    <property type="term" value="C:microtubule"/>
    <property type="evidence" value="ECO:0007669"/>
    <property type="project" value="UniProtKB-KW"/>
</dbReference>
<sequence>MYDFVFGNAGLPSSQIYHRCVAPLVEDLFKGYNATVLAYGQTASGKTYTMGMGTNCGTSDGIIPKVMEYVFTRVEAVKSQIRVSFLEIYNEEIYDLLASNPPSRAPIIIRETASGEITLQGVTEVDVKTKEEMSSYLARGSFARASGSTNMNIQSSRSHAVFTISLQITTAEEILCAKLRLVDLAGSERANRTGADGMRLKEGRHINSSLLALRNVISLLGDVRKRKKGAHVPYRVSKLTRLLQDSLGGKSKTVMIGMVFTFIKRSFSYSNIYSNDLMCDAACVSPAISDVEETLNTLRYANCARNIKNQAVVQKQKTYAPSFMFKELTPSKSEAKNKAVVQKHKPSVPSFDYDAMFKELTPSKSESLPVYDKPPVYDEDVFEAITELQYNEDVFEAIPELQCDEDVFEAISELQIPSTSQPDDVFRIIDLTDDEAEVQEKCFIDLTTDEEAEDQEKPFIDLPTAECHLELKELNKRLEEKEAEIRGNYKEKVQLEKDKRALQREIEGLRQKLAS</sequence>
<dbReference type="SUPFAM" id="SSF52540">
    <property type="entry name" value="P-loop containing nucleoside triphosphate hydrolases"/>
    <property type="match status" value="1"/>
</dbReference>
<dbReference type="PRINTS" id="PR00380">
    <property type="entry name" value="KINESINHEAVY"/>
</dbReference>
<keyword evidence="3 4" id="KW-0505">Motor protein</keyword>
<dbReference type="InterPro" id="IPR019821">
    <property type="entry name" value="Kinesin_motor_CS"/>
</dbReference>
<name>A0A816R5S6_BRANA</name>
<dbReference type="PANTHER" id="PTHR47969:SF11">
    <property type="entry name" value="KINESIN MOTOR DOMAIN-CONTAINING PROTEIN"/>
    <property type="match status" value="1"/>
</dbReference>
<dbReference type="AlphaFoldDB" id="A0A816R5S6"/>
<proteinExistence type="inferred from homology"/>
<evidence type="ECO:0000259" key="7">
    <source>
        <dbReference type="PROSITE" id="PS50067"/>
    </source>
</evidence>
<reference evidence="8" key="1">
    <citation type="submission" date="2021-01" db="EMBL/GenBank/DDBJ databases">
        <authorList>
            <consortium name="Genoscope - CEA"/>
            <person name="William W."/>
        </authorList>
    </citation>
    <scope>NUCLEOTIDE SEQUENCE</scope>
</reference>
<evidence type="ECO:0000313" key="8">
    <source>
        <dbReference type="EMBL" id="CAF2068164.1"/>
    </source>
</evidence>
<dbReference type="PANTHER" id="PTHR47969">
    <property type="entry name" value="CHROMOSOME-ASSOCIATED KINESIN KIF4A-RELATED"/>
    <property type="match status" value="1"/>
</dbReference>
<protein>
    <recommendedName>
        <fullName evidence="5">Kinesin-like protein</fullName>
    </recommendedName>
</protein>
<dbReference type="SMART" id="SM00129">
    <property type="entry name" value="KISc"/>
    <property type="match status" value="1"/>
</dbReference>
<evidence type="ECO:0000256" key="4">
    <source>
        <dbReference type="PROSITE-ProRule" id="PRU00283"/>
    </source>
</evidence>
<dbReference type="SMR" id="A0A816R5S6"/>
<keyword evidence="5" id="KW-0493">Microtubule</keyword>
<dbReference type="InterPro" id="IPR027640">
    <property type="entry name" value="Kinesin-like_fam"/>
</dbReference>